<protein>
    <submittedName>
        <fullName evidence="1">Uncharacterized protein</fullName>
    </submittedName>
</protein>
<gene>
    <name evidence="1" type="ORF">F2Q69_00014370</name>
</gene>
<organism evidence="1 2">
    <name type="scientific">Brassica cretica</name>
    <name type="common">Mustard</name>
    <dbReference type="NCBI Taxonomy" id="69181"/>
    <lineage>
        <taxon>Eukaryota</taxon>
        <taxon>Viridiplantae</taxon>
        <taxon>Streptophyta</taxon>
        <taxon>Embryophyta</taxon>
        <taxon>Tracheophyta</taxon>
        <taxon>Spermatophyta</taxon>
        <taxon>Magnoliopsida</taxon>
        <taxon>eudicotyledons</taxon>
        <taxon>Gunneridae</taxon>
        <taxon>Pentapetalae</taxon>
        <taxon>rosids</taxon>
        <taxon>malvids</taxon>
        <taxon>Brassicales</taxon>
        <taxon>Brassicaceae</taxon>
        <taxon>Brassiceae</taxon>
        <taxon>Brassica</taxon>
    </lineage>
</organism>
<proteinExistence type="predicted"/>
<reference evidence="1" key="1">
    <citation type="submission" date="2019-12" db="EMBL/GenBank/DDBJ databases">
        <title>Genome sequencing and annotation of Brassica cretica.</title>
        <authorList>
            <person name="Studholme D.J."/>
            <person name="Sarris P."/>
        </authorList>
    </citation>
    <scope>NUCLEOTIDE SEQUENCE</scope>
    <source>
        <strain evidence="1">PFS-109/04</strain>
        <tissue evidence="1">Leaf</tissue>
    </source>
</reference>
<dbReference type="AlphaFoldDB" id="A0A8S9QXF2"/>
<dbReference type="EMBL" id="QGKX02000996">
    <property type="protein sequence ID" value="KAF3558472.1"/>
    <property type="molecule type" value="Genomic_DNA"/>
</dbReference>
<accession>A0A8S9QXF2</accession>
<sequence length="86" mass="9782">MNHKKHDDIGQWVQDLTLACCMVTKTCIHKMNMTYIASSQPIGKACTADDVYEAGYPPDGRDSLKTFRLFVITYLSLLERDHGILF</sequence>
<name>A0A8S9QXF2_BRACR</name>
<dbReference type="Proteomes" id="UP000712600">
    <property type="component" value="Unassembled WGS sequence"/>
</dbReference>
<comment type="caution">
    <text evidence="1">The sequence shown here is derived from an EMBL/GenBank/DDBJ whole genome shotgun (WGS) entry which is preliminary data.</text>
</comment>
<evidence type="ECO:0000313" key="1">
    <source>
        <dbReference type="EMBL" id="KAF3558472.1"/>
    </source>
</evidence>
<evidence type="ECO:0000313" key="2">
    <source>
        <dbReference type="Proteomes" id="UP000712600"/>
    </source>
</evidence>